<dbReference type="AlphaFoldDB" id="A0A4S2CV26"/>
<reference evidence="2 3" key="1">
    <citation type="submission" date="2019-04" db="EMBL/GenBank/DDBJ databases">
        <title>Microbes associate with the intestines of laboratory mice.</title>
        <authorList>
            <person name="Navarre W."/>
            <person name="Wong E."/>
            <person name="Huang K."/>
            <person name="Tropini C."/>
            <person name="Ng K."/>
            <person name="Yu B."/>
        </authorList>
    </citation>
    <scope>NUCLEOTIDE SEQUENCE [LARGE SCALE GENOMIC DNA]</scope>
    <source>
        <strain evidence="2 3">NM62_B4-13</strain>
    </source>
</reference>
<accession>A0A4S2CV26</accession>
<proteinExistence type="predicted"/>
<dbReference type="PROSITE" id="PS51257">
    <property type="entry name" value="PROKAR_LIPOPROTEIN"/>
    <property type="match status" value="1"/>
</dbReference>
<feature type="chain" id="PRO_5020976504" description="Peptidase inhibitor I78 family protein" evidence="1">
    <location>
        <begin position="23"/>
        <end position="102"/>
    </location>
</feature>
<name>A0A4S2CV26_STEMA</name>
<evidence type="ECO:0000256" key="1">
    <source>
        <dbReference type="SAM" id="SignalP"/>
    </source>
</evidence>
<dbReference type="OrthoDB" id="5975800at2"/>
<keyword evidence="1" id="KW-0732">Signal</keyword>
<gene>
    <name evidence="2" type="ORF">E5352_17895</name>
</gene>
<protein>
    <recommendedName>
        <fullName evidence="4">Peptidase inhibitor I78 family protein</fullName>
    </recommendedName>
</protein>
<dbReference type="Proteomes" id="UP000306631">
    <property type="component" value="Unassembled WGS sequence"/>
</dbReference>
<dbReference type="EMBL" id="SRYW01000022">
    <property type="protein sequence ID" value="TGY31843.1"/>
    <property type="molecule type" value="Genomic_DNA"/>
</dbReference>
<dbReference type="Gene3D" id="3.30.10.10">
    <property type="entry name" value="Trypsin Inhibitor V, subunit A"/>
    <property type="match status" value="1"/>
</dbReference>
<evidence type="ECO:0000313" key="3">
    <source>
        <dbReference type="Proteomes" id="UP000306631"/>
    </source>
</evidence>
<organism evidence="2 3">
    <name type="scientific">Stenotrophomonas maltophilia</name>
    <name type="common">Pseudomonas maltophilia</name>
    <name type="synonym">Xanthomonas maltophilia</name>
    <dbReference type="NCBI Taxonomy" id="40324"/>
    <lineage>
        <taxon>Bacteria</taxon>
        <taxon>Pseudomonadati</taxon>
        <taxon>Pseudomonadota</taxon>
        <taxon>Gammaproteobacteria</taxon>
        <taxon>Lysobacterales</taxon>
        <taxon>Lysobacteraceae</taxon>
        <taxon>Stenotrophomonas</taxon>
        <taxon>Stenotrophomonas maltophilia group</taxon>
    </lineage>
</organism>
<dbReference type="RefSeq" id="WP_136006902.1">
    <property type="nucleotide sequence ID" value="NZ_SRYW01000022.1"/>
</dbReference>
<comment type="caution">
    <text evidence="2">The sequence shown here is derived from an EMBL/GenBank/DDBJ whole genome shotgun (WGS) entry which is preliminary data.</text>
</comment>
<evidence type="ECO:0008006" key="4">
    <source>
        <dbReference type="Google" id="ProtNLM"/>
    </source>
</evidence>
<evidence type="ECO:0000313" key="2">
    <source>
        <dbReference type="EMBL" id="TGY31843.1"/>
    </source>
</evidence>
<sequence length="102" mass="10537">MPSLARRAALPLLALCSAAALSACVSSPGPSITGPGLCDASGLGWSVGHVADEATLRRLLRESGAGLINPIGPATITSKDLRKDRLRVFIDKDNIITAARCE</sequence>
<feature type="signal peptide" evidence="1">
    <location>
        <begin position="1"/>
        <end position="22"/>
    </location>
</feature>